<sequence length="216" mass="24292">MFYVSRSEKMLPNSLREAQNTKSNCHKHGQVLAVILSVSSSKNNNLLFRYPCDTSDELQDAAADSDSTARNEFAVKNDDSYYEVTNQFFQHLGIGENGLITYSDNVLSTFLAVQSSQLANKPFDVKVDDVQFVGYPVSVKHRKKQSKETSSASLTNVNVVFALPESVTEATKACYHQLSQQVAMAIKHEESRCCYFCTQKKLMEPILEDYREGGLY</sequence>
<reference evidence="1" key="1">
    <citation type="submission" date="2020-06" db="EMBL/GenBank/DDBJ databases">
        <title>Draft genome of Bugula neritina, a colonial animal packing powerful symbionts and potential medicines.</title>
        <authorList>
            <person name="Rayko M."/>
        </authorList>
    </citation>
    <scope>NUCLEOTIDE SEQUENCE [LARGE SCALE GENOMIC DNA]</scope>
    <source>
        <strain evidence="1">Kwan_BN1</strain>
    </source>
</reference>
<dbReference type="OrthoDB" id="18648at2759"/>
<dbReference type="GO" id="GO:0034198">
    <property type="term" value="P:cellular response to amino acid starvation"/>
    <property type="evidence" value="ECO:0007669"/>
    <property type="project" value="TreeGrafter"/>
</dbReference>
<proteinExistence type="predicted"/>
<dbReference type="InterPro" id="IPR005365">
    <property type="entry name" value="Npr3"/>
</dbReference>
<comment type="caution">
    <text evidence="1">The sequence shown here is derived from an EMBL/GenBank/DDBJ whole genome shotgun (WGS) entry which is preliminary data.</text>
</comment>
<dbReference type="PANTHER" id="PTHR13153:SF5">
    <property type="entry name" value="GATOR COMPLEX PROTEIN NPRL3"/>
    <property type="match status" value="1"/>
</dbReference>
<dbReference type="Proteomes" id="UP000593567">
    <property type="component" value="Unassembled WGS sequence"/>
</dbReference>
<dbReference type="GO" id="GO:1990130">
    <property type="term" value="C:GATOR1 complex"/>
    <property type="evidence" value="ECO:0007669"/>
    <property type="project" value="TreeGrafter"/>
</dbReference>
<dbReference type="GO" id="GO:1904262">
    <property type="term" value="P:negative regulation of TORC1 signaling"/>
    <property type="evidence" value="ECO:0007669"/>
    <property type="project" value="TreeGrafter"/>
</dbReference>
<gene>
    <name evidence="1" type="ORF">EB796_010793</name>
</gene>
<organism evidence="1 2">
    <name type="scientific">Bugula neritina</name>
    <name type="common">Brown bryozoan</name>
    <name type="synonym">Sertularia neritina</name>
    <dbReference type="NCBI Taxonomy" id="10212"/>
    <lineage>
        <taxon>Eukaryota</taxon>
        <taxon>Metazoa</taxon>
        <taxon>Spiralia</taxon>
        <taxon>Lophotrochozoa</taxon>
        <taxon>Bryozoa</taxon>
        <taxon>Gymnolaemata</taxon>
        <taxon>Cheilostomatida</taxon>
        <taxon>Flustrina</taxon>
        <taxon>Buguloidea</taxon>
        <taxon>Bugulidae</taxon>
        <taxon>Bugula</taxon>
    </lineage>
</organism>
<protein>
    <submittedName>
        <fullName evidence="1">NPRL3</fullName>
    </submittedName>
</protein>
<accession>A0A7J7JY63</accession>
<dbReference type="GO" id="GO:0010508">
    <property type="term" value="P:positive regulation of autophagy"/>
    <property type="evidence" value="ECO:0007669"/>
    <property type="project" value="TreeGrafter"/>
</dbReference>
<dbReference type="AlphaFoldDB" id="A0A7J7JY63"/>
<dbReference type="EMBL" id="VXIV02001658">
    <property type="protein sequence ID" value="KAF6030907.1"/>
    <property type="molecule type" value="Genomic_DNA"/>
</dbReference>
<keyword evidence="2" id="KW-1185">Reference proteome</keyword>
<evidence type="ECO:0000313" key="2">
    <source>
        <dbReference type="Proteomes" id="UP000593567"/>
    </source>
</evidence>
<dbReference type="PANTHER" id="PTHR13153">
    <property type="entry name" value="CGTHBA PROTEIN -14 GENE PROTEIN"/>
    <property type="match status" value="1"/>
</dbReference>
<evidence type="ECO:0000313" key="1">
    <source>
        <dbReference type="EMBL" id="KAF6030907.1"/>
    </source>
</evidence>
<name>A0A7J7JY63_BUGNE</name>
<dbReference type="GO" id="GO:0038202">
    <property type="term" value="P:TORC1 signaling"/>
    <property type="evidence" value="ECO:0007669"/>
    <property type="project" value="TreeGrafter"/>
</dbReference>